<feature type="region of interest" description="Disordered" evidence="1">
    <location>
        <begin position="32"/>
        <end position="62"/>
    </location>
</feature>
<comment type="caution">
    <text evidence="3">The sequence shown here is derived from an EMBL/GenBank/DDBJ whole genome shotgun (WGS) entry which is preliminary data.</text>
</comment>
<dbReference type="AlphaFoldDB" id="A0A0M2NBX7"/>
<evidence type="ECO:0000256" key="2">
    <source>
        <dbReference type="SAM" id="SignalP"/>
    </source>
</evidence>
<gene>
    <name evidence="3" type="ORF">CHK_2595</name>
</gene>
<dbReference type="STRING" id="270498.CHK_2595"/>
<evidence type="ECO:0000313" key="3">
    <source>
        <dbReference type="EMBL" id="KKI49979.1"/>
    </source>
</evidence>
<reference evidence="3 4" key="1">
    <citation type="submission" date="2015-04" db="EMBL/GenBank/DDBJ databases">
        <title>Draft genome sequence of bacteremic isolate Catabacter hongkongensis type strain HKU16T.</title>
        <authorList>
            <person name="Lau S.K."/>
            <person name="Teng J.L."/>
            <person name="Huang Y."/>
            <person name="Curreem S.O."/>
            <person name="Tsui S.K."/>
            <person name="Woo P.C."/>
        </authorList>
    </citation>
    <scope>NUCLEOTIDE SEQUENCE [LARGE SCALE GENOMIC DNA]</scope>
    <source>
        <strain evidence="3 4">HKU16</strain>
    </source>
</reference>
<name>A0A0M2NBX7_9FIRM</name>
<evidence type="ECO:0000313" key="4">
    <source>
        <dbReference type="Proteomes" id="UP000034076"/>
    </source>
</evidence>
<organism evidence="3 4">
    <name type="scientific">Christensenella hongkongensis</name>
    <dbReference type="NCBI Taxonomy" id="270498"/>
    <lineage>
        <taxon>Bacteria</taxon>
        <taxon>Bacillati</taxon>
        <taxon>Bacillota</taxon>
        <taxon>Clostridia</taxon>
        <taxon>Christensenellales</taxon>
        <taxon>Christensenellaceae</taxon>
        <taxon>Christensenella</taxon>
    </lineage>
</organism>
<keyword evidence="2" id="KW-0732">Signal</keyword>
<evidence type="ECO:0000256" key="1">
    <source>
        <dbReference type="SAM" id="MobiDB-lite"/>
    </source>
</evidence>
<dbReference type="EMBL" id="LAYJ01000115">
    <property type="protein sequence ID" value="KKI49979.1"/>
    <property type="molecule type" value="Genomic_DNA"/>
</dbReference>
<feature type="signal peptide" evidence="2">
    <location>
        <begin position="1"/>
        <end position="26"/>
    </location>
</feature>
<keyword evidence="4" id="KW-1185">Reference proteome</keyword>
<accession>A0A0M2NBX7</accession>
<proteinExistence type="predicted"/>
<sequence>MKKVVKLISLVLVVLLCLSLASVALAEGAEVAETTPDASEPAPEITEAAPDASEPVPDESELPAGETVTIPILDVDPGQEELVVGETEEMDISELPGASSDVDERISEVQSKVDQGAYEELDQVLNPYLRSGTYGAYYDTITDSISTEGTIQPYGVMKLGPNQILQAGLECPSNNLLDYDLYIAEVNPDNTVGTILTVSQMATYTDDTTPQTVDEGTDYINTSSETKSYCILVHAKKGSGSLDRYTVYFSIDASGNYNQGEEDQNPASPAGTLKYGNSASGVILNSPADVDWFALDATVGNAYEYADANIKVVDPTTNATLSSDKVTVYQHIGSNRMKVVQPTSGSTYRFTPDTSKAAYYVQVKPANRSNFDWHRYKISFDLVTAKAAATSITITALSTPKDPTGANGFVTWPTLGYAYCIDTSSWLTVEGTAKDAFGNLCQSGTPIKMTFYNQTWIDKANENLGRRVVEDSVGANGGFNITLDECPPAFGAYSASGSVYRHTYDIVTISVTGATDVGVSQQAYLRGISV</sequence>
<dbReference type="RefSeq" id="WP_046444400.1">
    <property type="nucleotide sequence ID" value="NZ_LAYJ01000115.1"/>
</dbReference>
<protein>
    <submittedName>
        <fullName evidence="3">Uncharacterized protein</fullName>
    </submittedName>
</protein>
<feature type="chain" id="PRO_5018155673" evidence="2">
    <location>
        <begin position="27"/>
        <end position="530"/>
    </location>
</feature>
<dbReference type="Proteomes" id="UP000034076">
    <property type="component" value="Unassembled WGS sequence"/>
</dbReference>